<dbReference type="SUPFAM" id="SSF63829">
    <property type="entry name" value="Calcium-dependent phosphotriesterase"/>
    <property type="match status" value="1"/>
</dbReference>
<dbReference type="Gene3D" id="2.120.10.30">
    <property type="entry name" value="TolB, C-terminal domain"/>
    <property type="match status" value="1"/>
</dbReference>
<dbReference type="Pfam" id="PF13828">
    <property type="entry name" value="DUF4190"/>
    <property type="match status" value="1"/>
</dbReference>
<comment type="caution">
    <text evidence="4">The sequence shown here is derived from an EMBL/GenBank/DDBJ whole genome shotgun (WGS) entry which is preliminary data.</text>
</comment>
<keyword evidence="2" id="KW-1133">Transmembrane helix</keyword>
<dbReference type="AlphaFoldDB" id="A0A1X1RJ64"/>
<keyword evidence="2" id="KW-0812">Transmembrane</keyword>
<dbReference type="EMBL" id="LQOJ01000019">
    <property type="protein sequence ID" value="ORV07529.1"/>
    <property type="molecule type" value="Genomic_DNA"/>
</dbReference>
<feature type="domain" description="DUF4190" evidence="3">
    <location>
        <begin position="5"/>
        <end position="50"/>
    </location>
</feature>
<evidence type="ECO:0000313" key="4">
    <source>
        <dbReference type="EMBL" id="ORV07529.1"/>
    </source>
</evidence>
<organism evidence="4 5">
    <name type="scientific">Mycolicibacterium fallax</name>
    <name type="common">Mycobacterium fallax</name>
    <dbReference type="NCBI Taxonomy" id="1793"/>
    <lineage>
        <taxon>Bacteria</taxon>
        <taxon>Bacillati</taxon>
        <taxon>Actinomycetota</taxon>
        <taxon>Actinomycetes</taxon>
        <taxon>Mycobacteriales</taxon>
        <taxon>Mycobacteriaceae</taxon>
        <taxon>Mycolicibacterium</taxon>
    </lineage>
</organism>
<name>A0A1X1RJ64_MYCFA</name>
<dbReference type="PANTHER" id="PTHR40274:SF4">
    <property type="entry name" value="BLL1406 PROTEIN"/>
    <property type="match status" value="1"/>
</dbReference>
<evidence type="ECO:0000256" key="2">
    <source>
        <dbReference type="SAM" id="Phobius"/>
    </source>
</evidence>
<evidence type="ECO:0000313" key="5">
    <source>
        <dbReference type="Proteomes" id="UP000193484"/>
    </source>
</evidence>
<proteinExistence type="predicted"/>
<feature type="transmembrane region" description="Helical" evidence="2">
    <location>
        <begin position="32"/>
        <end position="57"/>
    </location>
</feature>
<evidence type="ECO:0000259" key="3">
    <source>
        <dbReference type="Pfam" id="PF13828"/>
    </source>
</evidence>
<feature type="region of interest" description="Disordered" evidence="1">
    <location>
        <begin position="63"/>
        <end position="92"/>
    </location>
</feature>
<dbReference type="InterPro" id="IPR025241">
    <property type="entry name" value="DUF4190"/>
</dbReference>
<evidence type="ECO:0000256" key="1">
    <source>
        <dbReference type="SAM" id="MobiDB-lite"/>
    </source>
</evidence>
<keyword evidence="5" id="KW-1185">Reference proteome</keyword>
<dbReference type="InterPro" id="IPR011042">
    <property type="entry name" value="6-blade_b-propeller_TolB-like"/>
</dbReference>
<sequence length="341" mass="35688">MVFAFVAPPAGIALGHVALWQIKKHNQPGRQLALIGTVLSYVMTVLLIVALVVWLLMSRDEPTPAAAPTSTTAPSAAPPTTTTSTAPTGPLAWGTPEQILTEEQDDVAVGLDGSVYLADQDRGVIRYDPASGTRETLPFRSGVHSVAVDQSGNVYGCGGDVWKLTKGSSTPEKLPFTSLESCKDVSVDAAGNVYAASIFGAHQVFKLDAASGSATVLPLTGSQEPTAIEADAEGNLYVVNTPPSLIGSSTLRLDAATGEQTTVDIPKGSIKGIATDSSGNLYRAANPWQLYMRDAATGAVKLILDDPRNSASRFDCKGMATDSQGNLYCVGLNGLWKVPRK</sequence>
<dbReference type="STRING" id="1793.AWC04_03710"/>
<keyword evidence="2" id="KW-0472">Membrane</keyword>
<dbReference type="PANTHER" id="PTHR40274">
    <property type="entry name" value="VIRGINIAMYCIN B LYASE"/>
    <property type="match status" value="1"/>
</dbReference>
<feature type="compositionally biased region" description="Low complexity" evidence="1">
    <location>
        <begin position="63"/>
        <end position="88"/>
    </location>
</feature>
<dbReference type="InterPro" id="IPR051344">
    <property type="entry name" value="Vgb"/>
</dbReference>
<accession>A0A1X1RJ64</accession>
<protein>
    <recommendedName>
        <fullName evidence="3">DUF4190 domain-containing protein</fullName>
    </recommendedName>
</protein>
<reference evidence="4 5" key="1">
    <citation type="submission" date="2016-01" db="EMBL/GenBank/DDBJ databases">
        <title>The new phylogeny of the genus Mycobacterium.</title>
        <authorList>
            <person name="Tarcisio F."/>
            <person name="Conor M."/>
            <person name="Antonella G."/>
            <person name="Elisabetta G."/>
            <person name="Giulia F.S."/>
            <person name="Sara T."/>
            <person name="Anna F."/>
            <person name="Clotilde B."/>
            <person name="Roberto B."/>
            <person name="Veronica D.S."/>
            <person name="Fabio R."/>
            <person name="Monica P."/>
            <person name="Olivier J."/>
            <person name="Enrico T."/>
            <person name="Nicola S."/>
        </authorList>
    </citation>
    <scope>NUCLEOTIDE SEQUENCE [LARGE SCALE GENOMIC DNA]</scope>
    <source>
        <strain evidence="4 5">DSM 44179</strain>
    </source>
</reference>
<dbReference type="Proteomes" id="UP000193484">
    <property type="component" value="Unassembled WGS sequence"/>
</dbReference>
<gene>
    <name evidence="4" type="ORF">AWC04_03710</name>
</gene>